<reference evidence="5 6" key="1">
    <citation type="submission" date="2017-06" db="EMBL/GenBank/DDBJ databases">
        <title>Comparative genomic analysis of Ambrosia Fusariam Clade fungi.</title>
        <authorList>
            <person name="Stajich J.E."/>
            <person name="Carrillo J."/>
            <person name="Kijimoto T."/>
            <person name="Eskalen A."/>
            <person name="O'Donnell K."/>
            <person name="Kasson M."/>
        </authorList>
    </citation>
    <scope>NUCLEOTIDE SEQUENCE [LARGE SCALE GENOMIC DNA]</scope>
    <source>
        <strain evidence="5 6">NRRL62584</strain>
    </source>
</reference>
<organism evidence="5 6">
    <name type="scientific">Fusarium duplospermum</name>
    <dbReference type="NCBI Taxonomy" id="1325734"/>
    <lineage>
        <taxon>Eukaryota</taxon>
        <taxon>Fungi</taxon>
        <taxon>Dikarya</taxon>
        <taxon>Ascomycota</taxon>
        <taxon>Pezizomycotina</taxon>
        <taxon>Sordariomycetes</taxon>
        <taxon>Hypocreomycetidae</taxon>
        <taxon>Hypocreales</taxon>
        <taxon>Nectriaceae</taxon>
        <taxon>Fusarium</taxon>
        <taxon>Fusarium solani species complex</taxon>
    </lineage>
</organism>
<keyword evidence="2" id="KW-0804">Transcription</keyword>
<dbReference type="AlphaFoldDB" id="A0A428Q6A5"/>
<evidence type="ECO:0000256" key="2">
    <source>
        <dbReference type="ARBA" id="ARBA00023163"/>
    </source>
</evidence>
<dbReference type="OrthoDB" id="5392779at2759"/>
<keyword evidence="1" id="KW-0805">Transcription regulation</keyword>
<dbReference type="CDD" id="cd12148">
    <property type="entry name" value="fungal_TF_MHR"/>
    <property type="match status" value="1"/>
</dbReference>
<evidence type="ECO:0000256" key="4">
    <source>
        <dbReference type="SAM" id="MobiDB-lite"/>
    </source>
</evidence>
<dbReference type="STRING" id="1325734.A0A428Q6A5"/>
<evidence type="ECO:0000256" key="1">
    <source>
        <dbReference type="ARBA" id="ARBA00023015"/>
    </source>
</evidence>
<evidence type="ECO:0000313" key="6">
    <source>
        <dbReference type="Proteomes" id="UP000288168"/>
    </source>
</evidence>
<gene>
    <name evidence="5" type="ORF">CEP54_006593</name>
</gene>
<comment type="caution">
    <text evidence="5">The sequence shown here is derived from an EMBL/GenBank/DDBJ whole genome shotgun (WGS) entry which is preliminary data.</text>
</comment>
<keyword evidence="3" id="KW-0539">Nucleus</keyword>
<dbReference type="PANTHER" id="PTHR47840:SF1">
    <property type="entry name" value="ZN(II)2CYS6 TRANSCRIPTION FACTOR (EUROFUNG)"/>
    <property type="match status" value="1"/>
</dbReference>
<dbReference type="EMBL" id="NKCI01000056">
    <property type="protein sequence ID" value="RSL60762.1"/>
    <property type="molecule type" value="Genomic_DNA"/>
</dbReference>
<evidence type="ECO:0000256" key="3">
    <source>
        <dbReference type="ARBA" id="ARBA00023242"/>
    </source>
</evidence>
<name>A0A428Q6A5_9HYPO</name>
<dbReference type="Proteomes" id="UP000288168">
    <property type="component" value="Unassembled WGS sequence"/>
</dbReference>
<keyword evidence="6" id="KW-1185">Reference proteome</keyword>
<accession>A0A428Q6A5</accession>
<sequence length="227" mass="24750">MNIATHAHTSNPRWESPSPPAAEVQPPRKKLHVHSAAWKSQLLVKNSGANGFNCSDPGSPSRVSPRNMTVSVDTLPQTSATSSETAELISSAPATNHTQGELPPPGSHPVHTAKVILLLGLYIQSIQPNDKYWGTMTRMADVAISLVTTRDELTGSLEGIECITIECLYHEATGDLRRAWLAIRRAVAIAQIMGLHRSSVVGNPSETLEQQTRERIDAENLWLRVVQ</sequence>
<feature type="region of interest" description="Disordered" evidence="4">
    <location>
        <begin position="1"/>
        <end position="34"/>
    </location>
</feature>
<evidence type="ECO:0000313" key="5">
    <source>
        <dbReference type="EMBL" id="RSL60762.1"/>
    </source>
</evidence>
<proteinExistence type="predicted"/>
<protein>
    <submittedName>
        <fullName evidence="5">Uncharacterized protein</fullName>
    </submittedName>
</protein>
<dbReference type="PANTHER" id="PTHR47840">
    <property type="entry name" value="ZN(II)2CYS6 TRANSCRIPTION FACTOR (EUROFUNG)-RELATED"/>
    <property type="match status" value="1"/>
</dbReference>